<dbReference type="InterPro" id="IPR020904">
    <property type="entry name" value="Sc_DH/Rdtase_CS"/>
</dbReference>
<dbReference type="PROSITE" id="PS00061">
    <property type="entry name" value="ADH_SHORT"/>
    <property type="match status" value="1"/>
</dbReference>
<comment type="similarity">
    <text evidence="1">Belongs to the short-chain dehydrogenases/reductases (SDR) family.</text>
</comment>
<dbReference type="EMBL" id="JAMZEB010000002">
    <property type="protein sequence ID" value="MCP2356674.1"/>
    <property type="molecule type" value="Genomic_DNA"/>
</dbReference>
<dbReference type="AlphaFoldDB" id="A0A9X2GFR3"/>
<evidence type="ECO:0000256" key="3">
    <source>
        <dbReference type="SAM" id="MobiDB-lite"/>
    </source>
</evidence>
<dbReference type="Pfam" id="PF13561">
    <property type="entry name" value="adh_short_C2"/>
    <property type="match status" value="1"/>
</dbReference>
<reference evidence="4" key="1">
    <citation type="submission" date="2022-06" db="EMBL/GenBank/DDBJ databases">
        <title>Sequencing the genomes of 1000 actinobacteria strains.</title>
        <authorList>
            <person name="Klenk H.-P."/>
        </authorList>
    </citation>
    <scope>NUCLEOTIDE SEQUENCE</scope>
    <source>
        <strain evidence="4">DSM 46694</strain>
    </source>
</reference>
<dbReference type="InterPro" id="IPR036291">
    <property type="entry name" value="NAD(P)-bd_dom_sf"/>
</dbReference>
<sequence>MSGRSEARGAAANSGHSEAHGAANGGRFEGRTALVTGAASGIGAATARRLAAEGARVLLADVADERGRDVAAAIGERAAFVHLDVSSARDWAAALEEVRARFGRLDVLHANGPGRVVPARPAHEMPEEDWDLQIDVSLKAAYLAARTFCPLLAEASGALVITSSVHARTGIPGCAPYAAAKGGLQSLTRQLAVEYAPHVRVNAVVPGPIMSPAWDGIGEQGRAATIAETPAGRFGTPDEVAAAVAFLAAPEASFITGACLNVDGGWSISTTSS</sequence>
<comment type="caution">
    <text evidence="4">The sequence shown here is derived from an EMBL/GenBank/DDBJ whole genome shotgun (WGS) entry which is preliminary data.</text>
</comment>
<evidence type="ECO:0000313" key="5">
    <source>
        <dbReference type="Proteomes" id="UP001139648"/>
    </source>
</evidence>
<evidence type="ECO:0000313" key="4">
    <source>
        <dbReference type="EMBL" id="MCP2356674.1"/>
    </source>
</evidence>
<feature type="region of interest" description="Disordered" evidence="3">
    <location>
        <begin position="1"/>
        <end position="25"/>
    </location>
</feature>
<dbReference type="Proteomes" id="UP001139648">
    <property type="component" value="Unassembled WGS sequence"/>
</dbReference>
<dbReference type="CDD" id="cd05233">
    <property type="entry name" value="SDR_c"/>
    <property type="match status" value="1"/>
</dbReference>
<organism evidence="4 5">
    <name type="scientific">Nonomuraea thailandensis</name>
    <dbReference type="NCBI Taxonomy" id="1188745"/>
    <lineage>
        <taxon>Bacteria</taxon>
        <taxon>Bacillati</taxon>
        <taxon>Actinomycetota</taxon>
        <taxon>Actinomycetes</taxon>
        <taxon>Streptosporangiales</taxon>
        <taxon>Streptosporangiaceae</taxon>
        <taxon>Nonomuraea</taxon>
    </lineage>
</organism>
<dbReference type="SUPFAM" id="SSF51735">
    <property type="entry name" value="NAD(P)-binding Rossmann-fold domains"/>
    <property type="match status" value="1"/>
</dbReference>
<gene>
    <name evidence="4" type="ORF">HD597_003694</name>
</gene>
<keyword evidence="5" id="KW-1185">Reference proteome</keyword>
<dbReference type="PANTHER" id="PTHR24321">
    <property type="entry name" value="DEHYDROGENASES, SHORT CHAIN"/>
    <property type="match status" value="1"/>
</dbReference>
<dbReference type="Gene3D" id="3.40.50.720">
    <property type="entry name" value="NAD(P)-binding Rossmann-like Domain"/>
    <property type="match status" value="1"/>
</dbReference>
<evidence type="ECO:0000256" key="1">
    <source>
        <dbReference type="ARBA" id="ARBA00006484"/>
    </source>
</evidence>
<accession>A0A9X2GFR3</accession>
<dbReference type="InterPro" id="IPR002347">
    <property type="entry name" value="SDR_fam"/>
</dbReference>
<dbReference type="RefSeq" id="WP_253743744.1">
    <property type="nucleotide sequence ID" value="NZ_BAABKA010000063.1"/>
</dbReference>
<proteinExistence type="inferred from homology"/>
<keyword evidence="2" id="KW-0560">Oxidoreductase</keyword>
<dbReference type="PANTHER" id="PTHR24321:SF8">
    <property type="entry name" value="ESTRADIOL 17-BETA-DEHYDROGENASE 8-RELATED"/>
    <property type="match status" value="1"/>
</dbReference>
<dbReference type="GO" id="GO:0016491">
    <property type="term" value="F:oxidoreductase activity"/>
    <property type="evidence" value="ECO:0007669"/>
    <property type="project" value="UniProtKB-KW"/>
</dbReference>
<dbReference type="FunFam" id="3.40.50.720:FF:000084">
    <property type="entry name" value="Short-chain dehydrogenase reductase"/>
    <property type="match status" value="1"/>
</dbReference>
<dbReference type="PRINTS" id="PR00081">
    <property type="entry name" value="GDHRDH"/>
</dbReference>
<protein>
    <submittedName>
        <fullName evidence="4">NAD(P)-dependent dehydrogenase (Short-subunit alcohol dehydrogenase family)</fullName>
    </submittedName>
</protein>
<evidence type="ECO:0000256" key="2">
    <source>
        <dbReference type="ARBA" id="ARBA00023002"/>
    </source>
</evidence>
<name>A0A9X2GFR3_9ACTN</name>